<evidence type="ECO:0000313" key="5">
    <source>
        <dbReference type="Proteomes" id="UP001596442"/>
    </source>
</evidence>
<sequence>MNRPIRRREALAGIGAAAASAGCIGRVRNIAGRDRSSQLVLEIRTTPTDEDPNAIRIARSLSENLNAVGIGTRVNTVGGADLRRDVLLNHDFDIYVGQYNEATPFDPDALYGLTHSRFTAETGWQNPFGFTDFAVDDLLESQRTASRDDRPGVVAELQRTLCDLQPFTVVAFPDALTAVRSDRFVGWERDRPTSLAGLLSLRRSADAGVGNTEIDDGDAETDDGDAETDDGDAETDDRDAETDDRDDPVTLRLVTTDERITTNWNPIAAEYRRHGTFTSLLYDRLIEFDGVDPIPWLARDRTWVDERTLRVTLRDATWHDGEPVTAADVEFTYEFLRDTSLGGIDTPVPSPQYRGQGSIVDSTSVVDESTIDLRVGDVPPPVTHRALHVPVLPEHVWRERTGTATVAGFEFDEATTEALVTNNEEPIGSGPLRFVEATPEESVTFERNPDHFLARLASVATDDNETTATDDGGETGGTTSLGDGIPDTYWGNPAFDRLEIERVGSDIVAVQTVGDGFADATASNLGPDAVPRIGREADATLVSERSAAFYHIGYNTRRAPLSNFQFRAIVASLIDKAALVDDAFAGYARPATSPLGASPDWVPSDLRWDDDRAHDPVHPFYGEDGALDAEQAREALREASYRFNEDGELLSRDQ</sequence>
<dbReference type="PANTHER" id="PTHR30290">
    <property type="entry name" value="PERIPLASMIC BINDING COMPONENT OF ABC TRANSPORTER"/>
    <property type="match status" value="1"/>
</dbReference>
<keyword evidence="5" id="KW-1185">Reference proteome</keyword>
<dbReference type="PROSITE" id="PS51257">
    <property type="entry name" value="PROKAR_LIPOPROTEIN"/>
    <property type="match status" value="1"/>
</dbReference>
<dbReference type="CDD" id="cd00995">
    <property type="entry name" value="PBP2_NikA_DppA_OppA_like"/>
    <property type="match status" value="1"/>
</dbReference>
<dbReference type="SUPFAM" id="SSF53850">
    <property type="entry name" value="Periplasmic binding protein-like II"/>
    <property type="match status" value="2"/>
</dbReference>
<name>A0ABD5SFF9_9EURY</name>
<dbReference type="Gene3D" id="3.10.105.10">
    <property type="entry name" value="Dipeptide-binding Protein, Domain 3"/>
    <property type="match status" value="2"/>
</dbReference>
<comment type="caution">
    <text evidence="4">The sequence shown here is derived from an EMBL/GenBank/DDBJ whole genome shotgun (WGS) entry which is preliminary data.</text>
</comment>
<dbReference type="InterPro" id="IPR000914">
    <property type="entry name" value="SBP_5_dom"/>
</dbReference>
<dbReference type="Proteomes" id="UP001596442">
    <property type="component" value="Unassembled WGS sequence"/>
</dbReference>
<dbReference type="PANTHER" id="PTHR30290:SF64">
    <property type="entry name" value="ABC TRANSPORTER PERIPLASMIC BINDING PROTEIN"/>
    <property type="match status" value="1"/>
</dbReference>
<feature type="domain" description="Solute-binding protein family 5" evidence="3">
    <location>
        <begin position="293"/>
        <end position="647"/>
    </location>
</feature>
<dbReference type="Pfam" id="PF00496">
    <property type="entry name" value="SBP_bac_5"/>
    <property type="match status" value="1"/>
</dbReference>
<feature type="region of interest" description="Disordered" evidence="2">
    <location>
        <begin position="209"/>
        <end position="247"/>
    </location>
</feature>
<dbReference type="RefSeq" id="WP_379782144.1">
    <property type="nucleotide sequence ID" value="NZ_JBHSWW010000180.1"/>
</dbReference>
<protein>
    <submittedName>
        <fullName evidence="4">ABC transporter substrate-binding protein</fullName>
    </submittedName>
</protein>
<proteinExistence type="predicted"/>
<dbReference type="AlphaFoldDB" id="A0ABD5SFF9"/>
<dbReference type="InterPro" id="IPR039424">
    <property type="entry name" value="SBP_5"/>
</dbReference>
<evidence type="ECO:0000256" key="2">
    <source>
        <dbReference type="SAM" id="MobiDB-lite"/>
    </source>
</evidence>
<reference evidence="4 5" key="1">
    <citation type="journal article" date="2019" name="Int. J. Syst. Evol. Microbiol.">
        <title>The Global Catalogue of Microorganisms (GCM) 10K type strain sequencing project: providing services to taxonomists for standard genome sequencing and annotation.</title>
        <authorList>
            <consortium name="The Broad Institute Genomics Platform"/>
            <consortium name="The Broad Institute Genome Sequencing Center for Infectious Disease"/>
            <person name="Wu L."/>
            <person name="Ma J."/>
        </authorList>
    </citation>
    <scope>NUCLEOTIDE SEQUENCE [LARGE SCALE GENOMIC DNA]</scope>
    <source>
        <strain evidence="4 5">CGMCC 1.3239</strain>
    </source>
</reference>
<evidence type="ECO:0000313" key="4">
    <source>
        <dbReference type="EMBL" id="MFC6754023.1"/>
    </source>
</evidence>
<evidence type="ECO:0000259" key="3">
    <source>
        <dbReference type="Pfam" id="PF00496"/>
    </source>
</evidence>
<evidence type="ECO:0000256" key="1">
    <source>
        <dbReference type="ARBA" id="ARBA00022729"/>
    </source>
</evidence>
<keyword evidence="1" id="KW-0732">Signal</keyword>
<organism evidence="4 5">
    <name type="scientific">Halorubrum tibetense</name>
    <dbReference type="NCBI Taxonomy" id="175631"/>
    <lineage>
        <taxon>Archaea</taxon>
        <taxon>Methanobacteriati</taxon>
        <taxon>Methanobacteriota</taxon>
        <taxon>Stenosarchaea group</taxon>
        <taxon>Halobacteria</taxon>
        <taxon>Halobacteriales</taxon>
        <taxon>Haloferacaceae</taxon>
        <taxon>Halorubrum</taxon>
    </lineage>
</organism>
<dbReference type="Gene3D" id="3.40.190.10">
    <property type="entry name" value="Periplasmic binding protein-like II"/>
    <property type="match status" value="1"/>
</dbReference>
<gene>
    <name evidence="4" type="ORF">ACFQEU_11210</name>
</gene>
<accession>A0ABD5SFF9</accession>
<feature type="compositionally biased region" description="Acidic residues" evidence="2">
    <location>
        <begin position="213"/>
        <end position="246"/>
    </location>
</feature>
<feature type="region of interest" description="Disordered" evidence="2">
    <location>
        <begin position="462"/>
        <end position="486"/>
    </location>
</feature>
<dbReference type="EMBL" id="JBHSWW010000180">
    <property type="protein sequence ID" value="MFC6754023.1"/>
    <property type="molecule type" value="Genomic_DNA"/>
</dbReference>